<evidence type="ECO:0000313" key="4">
    <source>
        <dbReference type="Proteomes" id="UP001516400"/>
    </source>
</evidence>
<dbReference type="GO" id="GO:0016787">
    <property type="term" value="F:hydrolase activity"/>
    <property type="evidence" value="ECO:0007669"/>
    <property type="project" value="UniProtKB-KW"/>
</dbReference>
<dbReference type="EMBL" id="JABFTP020000001">
    <property type="protein sequence ID" value="KAL3266231.1"/>
    <property type="molecule type" value="Genomic_DNA"/>
</dbReference>
<proteinExistence type="inferred from homology"/>
<dbReference type="PANTHER" id="PTHR10858:SF23">
    <property type="entry name" value="DEOXYRIBONUCLEASE II"/>
    <property type="match status" value="1"/>
</dbReference>
<dbReference type="CDD" id="cd09121">
    <property type="entry name" value="PLDc_DNaseII_2"/>
    <property type="match status" value="1"/>
</dbReference>
<dbReference type="AlphaFoldDB" id="A0ABD2MJE3"/>
<keyword evidence="4" id="KW-1185">Reference proteome</keyword>
<dbReference type="Proteomes" id="UP001516400">
    <property type="component" value="Unassembled WGS sequence"/>
</dbReference>
<dbReference type="Pfam" id="PF03265">
    <property type="entry name" value="DNase_II"/>
    <property type="match status" value="1"/>
</dbReference>
<accession>A0ABD2MJE3</accession>
<reference evidence="3 4" key="1">
    <citation type="journal article" date="2021" name="BMC Biol.">
        <title>Horizontally acquired antibacterial genes associated with adaptive radiation of ladybird beetles.</title>
        <authorList>
            <person name="Li H.S."/>
            <person name="Tang X.F."/>
            <person name="Huang Y.H."/>
            <person name="Xu Z.Y."/>
            <person name="Chen M.L."/>
            <person name="Du X.Y."/>
            <person name="Qiu B.Y."/>
            <person name="Chen P.T."/>
            <person name="Zhang W."/>
            <person name="Slipinski A."/>
            <person name="Escalona H.E."/>
            <person name="Waterhouse R.M."/>
            <person name="Zwick A."/>
            <person name="Pang H."/>
        </authorList>
    </citation>
    <scope>NUCLEOTIDE SEQUENCE [LARGE SCALE GENOMIC DNA]</scope>
    <source>
        <strain evidence="3">SYSU2018</strain>
    </source>
</reference>
<dbReference type="CDD" id="cd09120">
    <property type="entry name" value="PLDc_DNaseII_1"/>
    <property type="match status" value="1"/>
</dbReference>
<evidence type="ECO:0000256" key="1">
    <source>
        <dbReference type="ARBA" id="ARBA00007527"/>
    </source>
</evidence>
<comment type="caution">
    <text evidence="3">The sequence shown here is derived from an EMBL/GenBank/DDBJ whole genome shotgun (WGS) entry which is preliminary data.</text>
</comment>
<dbReference type="GO" id="GO:0006259">
    <property type="term" value="P:DNA metabolic process"/>
    <property type="evidence" value="ECO:0007669"/>
    <property type="project" value="UniProtKB-ARBA"/>
</dbReference>
<dbReference type="InterPro" id="IPR004947">
    <property type="entry name" value="DNase_II"/>
</dbReference>
<evidence type="ECO:0008006" key="5">
    <source>
        <dbReference type="Google" id="ProtNLM"/>
    </source>
</evidence>
<gene>
    <name evidence="3" type="ORF">HHI36_010412</name>
</gene>
<evidence type="ECO:0000256" key="2">
    <source>
        <dbReference type="ARBA" id="ARBA00022801"/>
    </source>
</evidence>
<name>A0ABD2MJE3_9CUCU</name>
<dbReference type="PANTHER" id="PTHR10858">
    <property type="entry name" value="DEOXYRIBONUCLEASE II"/>
    <property type="match status" value="1"/>
</dbReference>
<keyword evidence="2" id="KW-0378">Hydrolase</keyword>
<evidence type="ECO:0000313" key="3">
    <source>
        <dbReference type="EMBL" id="KAL3266231.1"/>
    </source>
</evidence>
<organism evidence="3 4">
    <name type="scientific">Cryptolaemus montrouzieri</name>
    <dbReference type="NCBI Taxonomy" id="559131"/>
    <lineage>
        <taxon>Eukaryota</taxon>
        <taxon>Metazoa</taxon>
        <taxon>Ecdysozoa</taxon>
        <taxon>Arthropoda</taxon>
        <taxon>Hexapoda</taxon>
        <taxon>Insecta</taxon>
        <taxon>Pterygota</taxon>
        <taxon>Neoptera</taxon>
        <taxon>Endopterygota</taxon>
        <taxon>Coleoptera</taxon>
        <taxon>Polyphaga</taxon>
        <taxon>Cucujiformia</taxon>
        <taxon>Coccinelloidea</taxon>
        <taxon>Coccinellidae</taxon>
        <taxon>Scymninae</taxon>
        <taxon>Scymnini</taxon>
        <taxon>Cryptolaemus</taxon>
    </lineage>
</organism>
<protein>
    <recommendedName>
        <fullName evidence="5">Plancitoxin-1</fullName>
    </recommendedName>
</protein>
<sequence>MVNLIFNQLNGLQLLIFILFLIDFNKNVLTALQCVDENNYPVDWYIAYKLPVINKENGLTEFGLSYIYVTSHNYSSWITSDIPINATNSLIGNTLSKFYDHKNDISIILYNDETPYGQVSSDKGHTKGVVLTNSNGGLWLIHSVPKFPHPDFFDYPETGLKYGQSILCISLDIKNMDIVGIQLQYNQPYIYYQNMQSSLEGLVPNLFAAANNKTIKTAPWYHQVLLNSLQGTNFISFAKSKNFGKDLYEDWVAPALQSSLLVETWPDGPGRLSSDCTKKFKVQNVETISMVQTNVTFNTTHDHSKWAVSFPEDDTFWICVGDINRAESQEKRGGGTVCLKNEHVSANFQNVINAVEDCANEEFKYYVS</sequence>
<comment type="similarity">
    <text evidence="1">Belongs to the DNase II family.</text>
</comment>